<reference evidence="2 3" key="1">
    <citation type="journal article" date="2011" name="J. Bacteriol.">
        <title>Genome sequence of the mercury-methylating strain Desulfovibrio desulfuricans ND132.</title>
        <authorList>
            <person name="Brown S.D."/>
            <person name="Gilmour C.C."/>
            <person name="Kucken A.M."/>
            <person name="Wall J.D."/>
            <person name="Elias D.A."/>
            <person name="Brandt C.C."/>
            <person name="Podar M."/>
            <person name="Chertkov O."/>
            <person name="Held B."/>
            <person name="Bruce D.C."/>
            <person name="Detter J.C."/>
            <person name="Tapia R."/>
            <person name="Han C.S."/>
            <person name="Goodwin L.A."/>
            <person name="Cheng J.F."/>
            <person name="Pitluck S."/>
            <person name="Woyke T."/>
            <person name="Mikhailova N."/>
            <person name="Ivanova N.N."/>
            <person name="Han J."/>
            <person name="Lucas S."/>
            <person name="Lapidus A.L."/>
            <person name="Land M.L."/>
            <person name="Hauser L.J."/>
            <person name="Palumbo A.V."/>
        </authorList>
    </citation>
    <scope>NUCLEOTIDE SEQUENCE [LARGE SCALE GENOMIC DNA]</scope>
    <source>
        <strain evidence="2 3">ND132</strain>
    </source>
</reference>
<keyword evidence="1" id="KW-1133">Transmembrane helix</keyword>
<dbReference type="EMBL" id="CP003220">
    <property type="protein sequence ID" value="EGB14068.1"/>
    <property type="molecule type" value="Genomic_DNA"/>
</dbReference>
<gene>
    <name evidence="2" type="ORF">DND132_0853</name>
</gene>
<feature type="transmembrane region" description="Helical" evidence="1">
    <location>
        <begin position="38"/>
        <end position="57"/>
    </location>
</feature>
<dbReference type="AlphaFoldDB" id="F0JHK8"/>
<dbReference type="HOGENOM" id="CLU_181374_0_0_7"/>
<feature type="transmembrane region" description="Helical" evidence="1">
    <location>
        <begin position="6"/>
        <end position="26"/>
    </location>
</feature>
<accession>F0JHK8</accession>
<sequence>MTLPDHWWLLALVVVVQGAFFVRIAILRMRGKGVQPPARPVLAALGGSGLAGLAYGFAQRDPLFVIGQACLLALYYCMQRERNDLG</sequence>
<dbReference type="RefSeq" id="WP_014321496.1">
    <property type="nucleotide sequence ID" value="NC_016803.1"/>
</dbReference>
<evidence type="ECO:0000256" key="1">
    <source>
        <dbReference type="SAM" id="Phobius"/>
    </source>
</evidence>
<dbReference type="OrthoDB" id="5465287at2"/>
<name>F0JHK8_9BACT</name>
<keyword evidence="1" id="KW-0812">Transmembrane</keyword>
<dbReference type="STRING" id="641491.DND132_0853"/>
<dbReference type="KEGG" id="ddn:DND132_0853"/>
<proteinExistence type="predicted"/>
<keyword evidence="3" id="KW-1185">Reference proteome</keyword>
<dbReference type="Proteomes" id="UP000007845">
    <property type="component" value="Chromosome"/>
</dbReference>
<keyword evidence="1" id="KW-0472">Membrane</keyword>
<evidence type="ECO:0000313" key="2">
    <source>
        <dbReference type="EMBL" id="EGB14068.1"/>
    </source>
</evidence>
<protein>
    <submittedName>
        <fullName evidence="2">Lipid A biosynthesis domain-containing protein</fullName>
    </submittedName>
</protein>
<evidence type="ECO:0000313" key="3">
    <source>
        <dbReference type="Proteomes" id="UP000007845"/>
    </source>
</evidence>
<organism evidence="2 3">
    <name type="scientific">Pseudodesulfovibrio mercurii</name>
    <dbReference type="NCBI Taxonomy" id="641491"/>
    <lineage>
        <taxon>Bacteria</taxon>
        <taxon>Pseudomonadati</taxon>
        <taxon>Thermodesulfobacteriota</taxon>
        <taxon>Desulfovibrionia</taxon>
        <taxon>Desulfovibrionales</taxon>
        <taxon>Desulfovibrionaceae</taxon>
    </lineage>
</organism>